<dbReference type="GO" id="GO:0005737">
    <property type="term" value="C:cytoplasm"/>
    <property type="evidence" value="ECO:0007669"/>
    <property type="project" value="TreeGrafter"/>
</dbReference>
<gene>
    <name evidence="6" type="ORF">Rhopal_006061-T1</name>
</gene>
<dbReference type="EMBL" id="BQKY01000013">
    <property type="protein sequence ID" value="GJN93016.1"/>
    <property type="molecule type" value="Genomic_DNA"/>
</dbReference>
<dbReference type="PANTHER" id="PTHR13710">
    <property type="entry name" value="DNA HELICASE RECQ FAMILY MEMBER"/>
    <property type="match status" value="1"/>
</dbReference>
<protein>
    <recommendedName>
        <fullName evidence="3">DNA 3'-5' helicase</fullName>
        <ecNumber evidence="3">5.6.2.4</ecNumber>
    </recommendedName>
</protein>
<evidence type="ECO:0000256" key="2">
    <source>
        <dbReference type="ARBA" id="ARBA00034617"/>
    </source>
</evidence>
<name>A0AAV5GK47_9BASI</name>
<feature type="region of interest" description="Disordered" evidence="4">
    <location>
        <begin position="490"/>
        <end position="543"/>
    </location>
</feature>
<comment type="similarity">
    <text evidence="1">Belongs to the helicase family. RecQ subfamily.</text>
</comment>
<dbReference type="GO" id="GO:0000724">
    <property type="term" value="P:double-strand break repair via homologous recombination"/>
    <property type="evidence" value="ECO:0007669"/>
    <property type="project" value="TreeGrafter"/>
</dbReference>
<proteinExistence type="inferred from homology"/>
<dbReference type="InterPro" id="IPR027417">
    <property type="entry name" value="P-loop_NTPase"/>
</dbReference>
<feature type="compositionally biased region" description="Basic and acidic residues" evidence="4">
    <location>
        <begin position="516"/>
        <end position="525"/>
    </location>
</feature>
<dbReference type="SUPFAM" id="SSF52540">
    <property type="entry name" value="P-loop containing nucleoside triphosphate hydrolases"/>
    <property type="match status" value="1"/>
</dbReference>
<dbReference type="GO" id="GO:0005694">
    <property type="term" value="C:chromosome"/>
    <property type="evidence" value="ECO:0007669"/>
    <property type="project" value="TreeGrafter"/>
</dbReference>
<evidence type="ECO:0000256" key="4">
    <source>
        <dbReference type="SAM" id="MobiDB-lite"/>
    </source>
</evidence>
<dbReference type="GO" id="GO:0043138">
    <property type="term" value="F:3'-5' DNA helicase activity"/>
    <property type="evidence" value="ECO:0007669"/>
    <property type="project" value="UniProtKB-EC"/>
</dbReference>
<dbReference type="Proteomes" id="UP001342314">
    <property type="component" value="Unassembled WGS sequence"/>
</dbReference>
<feature type="region of interest" description="Disordered" evidence="4">
    <location>
        <begin position="1103"/>
        <end position="1122"/>
    </location>
</feature>
<dbReference type="EC" id="5.6.2.4" evidence="3"/>
<keyword evidence="7" id="KW-1185">Reference proteome</keyword>
<evidence type="ECO:0000256" key="3">
    <source>
        <dbReference type="ARBA" id="ARBA00034808"/>
    </source>
</evidence>
<evidence type="ECO:0000313" key="6">
    <source>
        <dbReference type="EMBL" id="GJN93016.1"/>
    </source>
</evidence>
<reference evidence="6 7" key="1">
    <citation type="submission" date="2021-12" db="EMBL/GenBank/DDBJ databases">
        <title>High titer production of polyol ester of fatty acids by Rhodotorula paludigena BS15 towards product separation-free biomass refinery.</title>
        <authorList>
            <person name="Mano J."/>
            <person name="Ono H."/>
            <person name="Tanaka T."/>
            <person name="Naito K."/>
            <person name="Sushida H."/>
            <person name="Ike M."/>
            <person name="Tokuyasu K."/>
            <person name="Kitaoka M."/>
        </authorList>
    </citation>
    <scope>NUCLEOTIDE SEQUENCE [LARGE SCALE GENOMIC DNA]</scope>
    <source>
        <strain evidence="6 7">BS15</strain>
    </source>
</reference>
<dbReference type="PANTHER" id="PTHR13710:SF154">
    <property type="entry name" value="RECQ HELICASE, PUTATIVE (AFU_ORTHOLOGUE AFUA_6G14720)-RELATED"/>
    <property type="match status" value="1"/>
</dbReference>
<dbReference type="PROSITE" id="PS51194">
    <property type="entry name" value="HELICASE_CTER"/>
    <property type="match status" value="1"/>
</dbReference>
<evidence type="ECO:0000259" key="5">
    <source>
        <dbReference type="PROSITE" id="PS51194"/>
    </source>
</evidence>
<evidence type="ECO:0000313" key="7">
    <source>
        <dbReference type="Proteomes" id="UP001342314"/>
    </source>
</evidence>
<feature type="compositionally biased region" description="Low complexity" evidence="4">
    <location>
        <begin position="505"/>
        <end position="515"/>
    </location>
</feature>
<feature type="domain" description="Helicase C-terminal" evidence="5">
    <location>
        <begin position="1459"/>
        <end position="1630"/>
    </location>
</feature>
<feature type="region of interest" description="Disordered" evidence="4">
    <location>
        <begin position="110"/>
        <end position="156"/>
    </location>
</feature>
<comment type="catalytic activity">
    <reaction evidence="2">
        <text>Couples ATP hydrolysis with the unwinding of duplex DNA by translocating in the 3'-5' direction.</text>
        <dbReference type="EC" id="5.6.2.4"/>
    </reaction>
</comment>
<accession>A0AAV5GK47</accession>
<feature type="region of interest" description="Disordered" evidence="4">
    <location>
        <begin position="1169"/>
        <end position="1192"/>
    </location>
</feature>
<evidence type="ECO:0000256" key="1">
    <source>
        <dbReference type="ARBA" id="ARBA00005446"/>
    </source>
</evidence>
<sequence length="1910" mass="204825">MHFTLECNCTAAAATLRSSRKRRKTIFTRHEQCHASPTAPLPSKALPAQQRIYHRRPAAHSPDDIDEIVPEALLLSEPVLEASQPLQARALDLEQGDAVEAPPAVPHTEVAPAGLEHSDDEPMAAGAESGSDTDMDLLDSASDGLDHDVDSPVTTTSSQVYRPDLLDYDTGELKAFKIAFNRAAQCLVCWECHAVVPLDFLASHARSSRFTHSYTSHVSPTALAHAESILNAVGGCAAHELHSLDLHDSRLPLPGLPIEDVGVCCSVRRGHVTCDKCQTSWRQRRPAVGQPVPGPVWSQQYFVEVLRPPAFSPSPTPDNAPAVHARAAALTATALAASDPAPIFAHIAPVHVPPLEALHWTDLVAGLDADVRSLVRPPPSSTADQWFQILRKATVTAFRHLEHFVRQLEPSARDCLVAFDRATHSGTYSTRWKPLTKETSRDHYADALAELVHFAVHLVRLPPEHPLSAKITIPPLLRDAVAHLVETVGTPVPSLVGPRPPPGAGLPAAARQRPANSHDSHHFDNDDGDDDYDEAFGAAGDGLQCSKNEDELAAAERLEARPSAARLPTPSHLVAAIQDVVRVLFLSGVDPDLRPAQYPERSCGDVVSAFVVFTQLHRSEQRSIGAKEVAMFAPLAQATPVIAKLKYTARLAVAAEVRHRFEPRDAADRSNAYDVSCAIKAAAEVLLSDQVPGPFHTITHWSRFLTTCISYTRPLPSFSTSHTDFRIVHFQKHKLDFAAAARCAVAASQDAAVKLADLLHQFDLSELPRHADVFDDVSETAAGYSALSGDSQISAVVDAAFSHVVDHLVVEGTQQLDLGLLERFLSKVDSLTEALMPIAYFAAAGAYRVTEFLSIALVNLQSTHRGVVYRDGRIQLVPWYSKNLAKAARGSPIPRPLPHFLAEVFHPFLAVVKPLAARVALLAQQEAQYDPARAQRYHLLAQAHLQSLWVTASLGPTSRSAGTASLQLTDTPVDVDRARCALARGLGALFGLDTVSARVFRQCNIGLLRTVLQNSGAMEDATRILHLEAEEGAAEDPAPSRPATLLADYAAGHSTKVADIHYAAQEDRLHSALFHSRPGFIMHSDWVKLVELTDAYHAALGWDTPQRGSKDVRPPSRQSASQSAVVQLLDRLQHQGTVAAEVFALVSQEQRRLSDRWNQLEGLIRSSWSARPPARAGERSLAGNPDDGLDNATVSVDDNDAVRGARDGRLVDLPPVVDVLPPLAALRSVFGPDASWRTPSQANLVPLLCSDAASTGLPAVRALVERTGAGKTNAVLIPALVRPERLTIFVVSTIALRKSVLSSLRGAVDGIPGGPRPQAFVATWTTHTLASTCGIVLVSPEHADSPHFASWVHLVSDRATRAGDVHLAVDEPQLVHAHAKFRGALPNLFALLDTIGAPKTYLSATVPPSLEPVFLPAGPTRSVDVFRSPTTRLNLHVVVLAPPASDVDSRARLVDAVRAATFAGINANDVRGIVYVSTQREVAALADAYATLTGEALPKSCYHGGEAEPVRTAAEQAWFSGSSSPIMFCTPHSFGTGVDRPNVRFTLHLGTALDSVINFAQEIGRAARRSQAERGFAIVVPSASRPSFLPPVSADDQAVHEYLVRSDAPCRLSVLASFLDGRPMHYPPLCDVEPGAARCDLCHRRQRDPDSSASAPLASAAARSSSIATSVTAGSSPPVIADGSTSGPRLKTFVQPATAAVLHQAVHAEGTRRLRQFVLSTDALAEAVYALVPDFRGQSGPATSCLPCALVYLDWQHPLGSNACAFPSTHSAGAAIAPSDWLALAKRRIEHELSWMMLRARSACARTPTLSNAQSHTGDQFVPFASDATSWPTDLQDGLAALEDVAPPPAPPNRTASTGLASAIRRLGAVPQLQAAAVVFADGTTVCGADVYAGMAISALQRRRLPPRLQ</sequence>
<comment type="caution">
    <text evidence="6">The sequence shown here is derived from an EMBL/GenBank/DDBJ whole genome shotgun (WGS) entry which is preliminary data.</text>
</comment>
<dbReference type="Gene3D" id="3.40.50.300">
    <property type="entry name" value="P-loop containing nucleotide triphosphate hydrolases"/>
    <property type="match status" value="2"/>
</dbReference>
<dbReference type="InterPro" id="IPR001650">
    <property type="entry name" value="Helicase_C-like"/>
</dbReference>
<organism evidence="6 7">
    <name type="scientific">Rhodotorula paludigena</name>
    <dbReference type="NCBI Taxonomy" id="86838"/>
    <lineage>
        <taxon>Eukaryota</taxon>
        <taxon>Fungi</taxon>
        <taxon>Dikarya</taxon>
        <taxon>Basidiomycota</taxon>
        <taxon>Pucciniomycotina</taxon>
        <taxon>Microbotryomycetes</taxon>
        <taxon>Sporidiobolales</taxon>
        <taxon>Sporidiobolaceae</taxon>
        <taxon>Rhodotorula</taxon>
    </lineage>
</organism>
<dbReference type="GO" id="GO:0009378">
    <property type="term" value="F:four-way junction helicase activity"/>
    <property type="evidence" value="ECO:0007669"/>
    <property type="project" value="TreeGrafter"/>
</dbReference>